<name>A0A0Q3JM42_BRADI</name>
<reference evidence="1 2" key="1">
    <citation type="journal article" date="2010" name="Nature">
        <title>Genome sequencing and analysis of the model grass Brachypodium distachyon.</title>
        <authorList>
            <consortium name="International Brachypodium Initiative"/>
        </authorList>
    </citation>
    <scope>NUCLEOTIDE SEQUENCE [LARGE SCALE GENOMIC DNA]</scope>
    <source>
        <strain evidence="1 2">Bd21</strain>
    </source>
</reference>
<dbReference type="AlphaFoldDB" id="A0A0Q3JM42"/>
<proteinExistence type="predicted"/>
<accession>A0A0Q3JM42</accession>
<dbReference type="Proteomes" id="UP000008810">
    <property type="component" value="Chromosome 1"/>
</dbReference>
<evidence type="ECO:0000313" key="3">
    <source>
        <dbReference type="Proteomes" id="UP000008810"/>
    </source>
</evidence>
<dbReference type="InParanoid" id="A0A0Q3JM42"/>
<evidence type="ECO:0000313" key="2">
    <source>
        <dbReference type="EnsemblPlants" id="KQK18787"/>
    </source>
</evidence>
<dbReference type="EnsemblPlants" id="KQK18787">
    <property type="protein sequence ID" value="KQK18787"/>
    <property type="gene ID" value="BRADI_1g44665v3"/>
</dbReference>
<organism evidence="1">
    <name type="scientific">Brachypodium distachyon</name>
    <name type="common">Purple false brome</name>
    <name type="synonym">Trachynia distachya</name>
    <dbReference type="NCBI Taxonomy" id="15368"/>
    <lineage>
        <taxon>Eukaryota</taxon>
        <taxon>Viridiplantae</taxon>
        <taxon>Streptophyta</taxon>
        <taxon>Embryophyta</taxon>
        <taxon>Tracheophyta</taxon>
        <taxon>Spermatophyta</taxon>
        <taxon>Magnoliopsida</taxon>
        <taxon>Liliopsida</taxon>
        <taxon>Poales</taxon>
        <taxon>Poaceae</taxon>
        <taxon>BOP clade</taxon>
        <taxon>Pooideae</taxon>
        <taxon>Stipodae</taxon>
        <taxon>Brachypodieae</taxon>
        <taxon>Brachypodium</taxon>
    </lineage>
</organism>
<reference evidence="1" key="2">
    <citation type="submission" date="2017-06" db="EMBL/GenBank/DDBJ databases">
        <title>WGS assembly of Brachypodium distachyon.</title>
        <authorList>
            <consortium name="The International Brachypodium Initiative"/>
            <person name="Lucas S."/>
            <person name="Harmon-Smith M."/>
            <person name="Lail K."/>
            <person name="Tice H."/>
            <person name="Grimwood J."/>
            <person name="Bruce D."/>
            <person name="Barry K."/>
            <person name="Shu S."/>
            <person name="Lindquist E."/>
            <person name="Wang M."/>
            <person name="Pitluck S."/>
            <person name="Vogel J.P."/>
            <person name="Garvin D.F."/>
            <person name="Mockler T.C."/>
            <person name="Schmutz J."/>
            <person name="Rokhsar D."/>
            <person name="Bevan M.W."/>
        </authorList>
    </citation>
    <scope>NUCLEOTIDE SEQUENCE</scope>
    <source>
        <strain evidence="1">Bd21</strain>
    </source>
</reference>
<gene>
    <name evidence="1" type="ORF">BRADI_1g44665v3</name>
</gene>
<sequence>MLSFATCNFGTRLPKLLERALPPPLAATATGGTTITCDM</sequence>
<keyword evidence="3" id="KW-1185">Reference proteome</keyword>
<reference evidence="2" key="3">
    <citation type="submission" date="2018-08" db="UniProtKB">
        <authorList>
            <consortium name="EnsemblPlants"/>
        </authorList>
    </citation>
    <scope>IDENTIFICATION</scope>
    <source>
        <strain evidence="2">cv. Bd21</strain>
    </source>
</reference>
<dbReference type="EMBL" id="CM000880">
    <property type="protein sequence ID" value="KQK18787.1"/>
    <property type="molecule type" value="Genomic_DNA"/>
</dbReference>
<evidence type="ECO:0000313" key="1">
    <source>
        <dbReference type="EMBL" id="KQK18787.1"/>
    </source>
</evidence>
<dbReference type="Gramene" id="KQK18787">
    <property type="protein sequence ID" value="KQK18787"/>
    <property type="gene ID" value="BRADI_1g44665v3"/>
</dbReference>
<protein>
    <submittedName>
        <fullName evidence="1 2">Uncharacterized protein</fullName>
    </submittedName>
</protein>